<evidence type="ECO:0000256" key="5">
    <source>
        <dbReference type="ARBA" id="ARBA00023139"/>
    </source>
</evidence>
<feature type="signal peptide" evidence="8">
    <location>
        <begin position="1"/>
        <end position="27"/>
    </location>
</feature>
<dbReference type="EMBL" id="JAMQGP010000001">
    <property type="protein sequence ID" value="MCM2678639.1"/>
    <property type="molecule type" value="Genomic_DNA"/>
</dbReference>
<dbReference type="PROSITE" id="PS51257">
    <property type="entry name" value="PROKAR_LIPOPROTEIN"/>
    <property type="match status" value="1"/>
</dbReference>
<gene>
    <name evidence="9" type="ORF">NAF29_03000</name>
</gene>
<dbReference type="InterPro" id="IPR011990">
    <property type="entry name" value="TPR-like_helical_dom_sf"/>
</dbReference>
<evidence type="ECO:0000313" key="9">
    <source>
        <dbReference type="EMBL" id="MCM2678639.1"/>
    </source>
</evidence>
<evidence type="ECO:0000256" key="8">
    <source>
        <dbReference type="SAM" id="SignalP"/>
    </source>
</evidence>
<keyword evidence="4" id="KW-0472">Membrane</keyword>
<keyword evidence="10" id="KW-1185">Reference proteome</keyword>
<evidence type="ECO:0000256" key="6">
    <source>
        <dbReference type="ARBA" id="ARBA00023237"/>
    </source>
</evidence>
<dbReference type="GO" id="GO:0009252">
    <property type="term" value="P:peptidoglycan biosynthetic process"/>
    <property type="evidence" value="ECO:0007669"/>
    <property type="project" value="UniProtKB-KW"/>
</dbReference>
<dbReference type="Pfam" id="PF04348">
    <property type="entry name" value="LppC"/>
    <property type="match status" value="1"/>
</dbReference>
<keyword evidence="1 8" id="KW-0732">Signal</keyword>
<feature type="chain" id="PRO_5041346839" evidence="8">
    <location>
        <begin position="28"/>
        <end position="602"/>
    </location>
</feature>
<keyword evidence="7" id="KW-0449">Lipoprotein</keyword>
<sequence>MQRTGFGSAFFSVILACVLLVACSSSNKPTQAELNSISSPQQWLTLSEQASEPEKSEYRLNAVRLFIRNGRIDTAQQVLNGTRPTTPNSQQEWHLLRAQVYLSQGDMTAAKHEFERVSQNPVHAKIANEYYALEAALYQSEHHYWLAAQSLSQQFPFASDKQQAGLQTQLWQAFDKAPETDTAILNDGSRNADFDGWVSLYRILTAKGELETVIAQLQSWQRQYRGHPGISMLPRNLDSVLADSGSMPESIAVILPLSGKFQSQGLSIRNGMLHAILKDYENKTQVRFYDSGRNSIESIYTEIQTNEHDMIVGPLLKSNVQTLIELSDHQTPILALNQIESGVTQENVSSFALSPEQEARNTVEFLRAAQVKHPLLLQSSGSSYQRIGRTFEQEWRALDEASEAVSETPQLSVETMGASNSMQKQMQRIMGITSSETRARQLASTLGLKLESEPRSRADIDAIYVVASSQQARLLKSFVDVTVSPFAAPVKVVVGPRSHSGPHSEFEGIYVGDIAMIADSENVGLVQQLRELSPQSGYSDFRLFAMGNDALALLPTLSALRHLPGYTVDGLTGALSVTPKGEVVTHFYWGQYNKGALTPVNG</sequence>
<name>A0AA42B6G6_9GAMM</name>
<dbReference type="Proteomes" id="UP001165393">
    <property type="component" value="Unassembled WGS sequence"/>
</dbReference>
<reference evidence="9 10" key="1">
    <citation type="journal article" date="2013" name="Antonie Van Leeuwenhoek">
        <title>Echinimonas agarilytica gen. nov., sp. nov., a new gammaproteobacterium isolated from the sea urchin Strongylocentrotus intermedius.</title>
        <authorList>
            <person name="Nedashkovskaya O.I."/>
            <person name="Stenkova A.M."/>
            <person name="Zhukova N.V."/>
            <person name="Van Trappen S."/>
            <person name="Lee J.S."/>
            <person name="Kim S.B."/>
        </authorList>
    </citation>
    <scope>NUCLEOTIDE SEQUENCE [LARGE SCALE GENOMIC DNA]</scope>
    <source>
        <strain evidence="9 10">KMM 6351</strain>
    </source>
</reference>
<dbReference type="PANTHER" id="PTHR38038:SF1">
    <property type="entry name" value="PENICILLIN-BINDING PROTEIN ACTIVATOR LPOA"/>
    <property type="match status" value="1"/>
</dbReference>
<dbReference type="InterPro" id="IPR007443">
    <property type="entry name" value="LpoA"/>
</dbReference>
<dbReference type="Gene3D" id="3.40.50.2300">
    <property type="match status" value="2"/>
</dbReference>
<keyword evidence="5" id="KW-0564">Palmitate</keyword>
<evidence type="ECO:0000313" key="10">
    <source>
        <dbReference type="Proteomes" id="UP001165393"/>
    </source>
</evidence>
<dbReference type="PANTHER" id="PTHR38038">
    <property type="entry name" value="PENICILLIN-BINDING PROTEIN ACTIVATOR LPOA"/>
    <property type="match status" value="1"/>
</dbReference>
<dbReference type="Gene3D" id="1.25.40.10">
    <property type="entry name" value="Tetratricopeptide repeat domain"/>
    <property type="match status" value="1"/>
</dbReference>
<proteinExistence type="predicted"/>
<evidence type="ECO:0000256" key="2">
    <source>
        <dbReference type="ARBA" id="ARBA00022960"/>
    </source>
</evidence>
<dbReference type="GO" id="GO:0030234">
    <property type="term" value="F:enzyme regulator activity"/>
    <property type="evidence" value="ECO:0007669"/>
    <property type="project" value="TreeGrafter"/>
</dbReference>
<evidence type="ECO:0000256" key="3">
    <source>
        <dbReference type="ARBA" id="ARBA00022984"/>
    </source>
</evidence>
<dbReference type="RefSeq" id="WP_251260001.1">
    <property type="nucleotide sequence ID" value="NZ_JAMQGP010000001.1"/>
</dbReference>
<dbReference type="GO" id="GO:0008360">
    <property type="term" value="P:regulation of cell shape"/>
    <property type="evidence" value="ECO:0007669"/>
    <property type="project" value="UniProtKB-KW"/>
</dbReference>
<evidence type="ECO:0000256" key="7">
    <source>
        <dbReference type="ARBA" id="ARBA00023288"/>
    </source>
</evidence>
<dbReference type="Gene3D" id="1.25.40.650">
    <property type="match status" value="1"/>
</dbReference>
<dbReference type="AlphaFoldDB" id="A0AA42B6G6"/>
<organism evidence="9 10">
    <name type="scientific">Echinimonas agarilytica</name>
    <dbReference type="NCBI Taxonomy" id="1215918"/>
    <lineage>
        <taxon>Bacteria</taxon>
        <taxon>Pseudomonadati</taxon>
        <taxon>Pseudomonadota</taxon>
        <taxon>Gammaproteobacteria</taxon>
        <taxon>Alteromonadales</taxon>
        <taxon>Echinimonadaceae</taxon>
        <taxon>Echinimonas</taxon>
    </lineage>
</organism>
<dbReference type="SUPFAM" id="SSF53822">
    <property type="entry name" value="Periplasmic binding protein-like I"/>
    <property type="match status" value="1"/>
</dbReference>
<dbReference type="InterPro" id="IPR028082">
    <property type="entry name" value="Peripla_BP_I"/>
</dbReference>
<dbReference type="GO" id="GO:0031241">
    <property type="term" value="C:periplasmic side of cell outer membrane"/>
    <property type="evidence" value="ECO:0007669"/>
    <property type="project" value="TreeGrafter"/>
</dbReference>
<dbReference type="CDD" id="cd06339">
    <property type="entry name" value="PBP1_YraM_LppC_lipoprotein-like"/>
    <property type="match status" value="1"/>
</dbReference>
<protein>
    <submittedName>
        <fullName evidence="9">Penicillin-binding protein activator</fullName>
    </submittedName>
</protein>
<keyword evidence="2" id="KW-0133">Cell shape</keyword>
<keyword evidence="6" id="KW-0998">Cell outer membrane</keyword>
<keyword evidence="3" id="KW-0573">Peptidoglycan synthesis</keyword>
<comment type="caution">
    <text evidence="9">The sequence shown here is derived from an EMBL/GenBank/DDBJ whole genome shotgun (WGS) entry which is preliminary data.</text>
</comment>
<evidence type="ECO:0000256" key="4">
    <source>
        <dbReference type="ARBA" id="ARBA00023136"/>
    </source>
</evidence>
<accession>A0AA42B6G6</accession>
<evidence type="ECO:0000256" key="1">
    <source>
        <dbReference type="ARBA" id="ARBA00022729"/>
    </source>
</evidence>